<feature type="transmembrane region" description="Helical" evidence="1">
    <location>
        <begin position="43"/>
        <end position="62"/>
    </location>
</feature>
<organism evidence="2 3">
    <name type="scientific">Cedecea neteri</name>
    <dbReference type="NCBI Taxonomy" id="158822"/>
    <lineage>
        <taxon>Bacteria</taxon>
        <taxon>Pseudomonadati</taxon>
        <taxon>Pseudomonadota</taxon>
        <taxon>Gammaproteobacteria</taxon>
        <taxon>Enterobacterales</taxon>
        <taxon>Enterobacteriaceae</taxon>
        <taxon>Cedecea</taxon>
    </lineage>
</organism>
<reference evidence="2 3" key="1">
    <citation type="submission" date="2018-06" db="EMBL/GenBank/DDBJ databases">
        <authorList>
            <consortium name="Pathogen Informatics"/>
            <person name="Doyle S."/>
        </authorList>
    </citation>
    <scope>NUCLEOTIDE SEQUENCE [LARGE SCALE GENOMIC DNA]</scope>
    <source>
        <strain evidence="2 3">NCTC12120</strain>
    </source>
</reference>
<dbReference type="EMBL" id="UAVU01000003">
    <property type="protein sequence ID" value="SQA96454.1"/>
    <property type="molecule type" value="Genomic_DNA"/>
</dbReference>
<keyword evidence="1" id="KW-0472">Membrane</keyword>
<dbReference type="AlphaFoldDB" id="A0A2X2SWR8"/>
<name>A0A2X2SWR8_9ENTR</name>
<evidence type="ECO:0000313" key="2">
    <source>
        <dbReference type="EMBL" id="SQA96454.1"/>
    </source>
</evidence>
<dbReference type="Proteomes" id="UP000251197">
    <property type="component" value="Unassembled WGS sequence"/>
</dbReference>
<protein>
    <submittedName>
        <fullName evidence="2">Inner membrane protein YbiR</fullName>
    </submittedName>
</protein>
<feature type="transmembrane region" description="Helical" evidence="1">
    <location>
        <begin position="74"/>
        <end position="97"/>
    </location>
</feature>
<proteinExistence type="predicted"/>
<keyword evidence="1" id="KW-1133">Transmembrane helix</keyword>
<evidence type="ECO:0000313" key="3">
    <source>
        <dbReference type="Proteomes" id="UP000251197"/>
    </source>
</evidence>
<evidence type="ECO:0000256" key="1">
    <source>
        <dbReference type="SAM" id="Phobius"/>
    </source>
</evidence>
<gene>
    <name evidence="2" type="primary">ybiR_4</name>
    <name evidence="2" type="ORF">NCTC12120_00210</name>
</gene>
<keyword evidence="1" id="KW-0812">Transmembrane</keyword>
<sequence>MTPKVWSTTSAKRRWKLSVNSAQSGVSAKHAAASGQPFLRDRFLHLLLLIGVALSLAVPFRPALWPAAIDWHTIITLTGLMMLTKGVELSGYFDVLGRKMVARFRQRAAAGAVHGCGGGGSVDFPD</sequence>
<accession>A0A2X2SWR8</accession>